<feature type="region of interest" description="Disordered" evidence="1">
    <location>
        <begin position="100"/>
        <end position="129"/>
    </location>
</feature>
<protein>
    <submittedName>
        <fullName evidence="2">Uncharacterized protein</fullName>
    </submittedName>
</protein>
<dbReference type="AlphaFoldDB" id="A0A834PSF6"/>
<reference evidence="2" key="1">
    <citation type="submission" date="2020-08" db="EMBL/GenBank/DDBJ databases">
        <authorList>
            <person name="Shumante A."/>
            <person name="Zimin A.V."/>
            <person name="Puiu D."/>
            <person name="Salzberg S.L."/>
        </authorList>
    </citation>
    <scope>NUCLEOTIDE SEQUENCE</scope>
    <source>
        <strain evidence="2">WC2-LM</strain>
        <tissue evidence="2">Liver</tissue>
    </source>
</reference>
<evidence type="ECO:0000256" key="1">
    <source>
        <dbReference type="SAM" id="MobiDB-lite"/>
    </source>
</evidence>
<organism evidence="2 3">
    <name type="scientific">Marmota monax</name>
    <name type="common">Woodchuck</name>
    <dbReference type="NCBI Taxonomy" id="9995"/>
    <lineage>
        <taxon>Eukaryota</taxon>
        <taxon>Metazoa</taxon>
        <taxon>Chordata</taxon>
        <taxon>Craniata</taxon>
        <taxon>Vertebrata</taxon>
        <taxon>Euteleostomi</taxon>
        <taxon>Mammalia</taxon>
        <taxon>Eutheria</taxon>
        <taxon>Euarchontoglires</taxon>
        <taxon>Glires</taxon>
        <taxon>Rodentia</taxon>
        <taxon>Sciuromorpha</taxon>
        <taxon>Sciuridae</taxon>
        <taxon>Xerinae</taxon>
        <taxon>Marmotini</taxon>
        <taxon>Marmota</taxon>
    </lineage>
</organism>
<accession>A0A834PSF6</accession>
<feature type="region of interest" description="Disordered" evidence="1">
    <location>
        <begin position="31"/>
        <end position="59"/>
    </location>
</feature>
<evidence type="ECO:0000313" key="3">
    <source>
        <dbReference type="Proteomes" id="UP000662637"/>
    </source>
</evidence>
<gene>
    <name evidence="2" type="ORF">GHT09_005761</name>
</gene>
<evidence type="ECO:0000313" key="2">
    <source>
        <dbReference type="EMBL" id="KAF7464770.1"/>
    </source>
</evidence>
<sequence length="129" mass="13785">MLLRYFGRGGGEGLRDHSIRAASSLRRRSWALHPAGLPPPPLGNRQIQQGPAASPSLPWKSFNGRLVPRAGGVISPAAPTPLPSGSWEFKPVPPRRLRGCSLPVPPAPGDHRPAAFSQAVPTARKWPLS</sequence>
<dbReference type="EMBL" id="WJEC01007991">
    <property type="protein sequence ID" value="KAF7464770.1"/>
    <property type="molecule type" value="Genomic_DNA"/>
</dbReference>
<proteinExistence type="predicted"/>
<name>A0A834PSF6_MARMO</name>
<comment type="caution">
    <text evidence="2">The sequence shown here is derived from an EMBL/GenBank/DDBJ whole genome shotgun (WGS) entry which is preliminary data.</text>
</comment>
<dbReference type="Proteomes" id="UP000662637">
    <property type="component" value="Unassembled WGS sequence"/>
</dbReference>